<dbReference type="OrthoDB" id="9793138at2"/>
<dbReference type="Gene3D" id="3.40.630.30">
    <property type="match status" value="1"/>
</dbReference>
<gene>
    <name evidence="4" type="ORF">CQA62_03115</name>
</gene>
<proteinExistence type="predicted"/>
<dbReference type="InterPro" id="IPR010167">
    <property type="entry name" value="NH2A_AcTrfase"/>
</dbReference>
<dbReference type="SUPFAM" id="SSF55729">
    <property type="entry name" value="Acyl-CoA N-acyltransferases (Nat)"/>
    <property type="match status" value="1"/>
</dbReference>
<name>A0A3D8IWM8_9HELI</name>
<dbReference type="Proteomes" id="UP000257067">
    <property type="component" value="Unassembled WGS sequence"/>
</dbReference>
<dbReference type="PROSITE" id="PS51186">
    <property type="entry name" value="GNAT"/>
    <property type="match status" value="1"/>
</dbReference>
<dbReference type="Pfam" id="PF00583">
    <property type="entry name" value="Acetyltransf_1"/>
    <property type="match status" value="1"/>
</dbReference>
<sequence>MIEYTKATLNDIEQMIKLVNPEVQKGIILYRSSEEIANTIRSYTLAKEEGKIIGFCALYIYSKDLAEVRSLIVTPTYQKRGVGRGLVEAILKEGREIGVEKVLSLTYQVEFFKKMGFEIIAKELIPDHKIWTDCIKCKRFPVCDEIALLKKL</sequence>
<dbReference type="NCBIfam" id="NF005840">
    <property type="entry name" value="PRK07757.1"/>
    <property type="match status" value="1"/>
</dbReference>
<keyword evidence="5" id="KW-1185">Reference proteome</keyword>
<accession>A0A3D8IWM8</accession>
<dbReference type="GO" id="GO:0004042">
    <property type="term" value="F:L-glutamate N-acetyltransferase activity"/>
    <property type="evidence" value="ECO:0007669"/>
    <property type="project" value="InterPro"/>
</dbReference>
<dbReference type="AlphaFoldDB" id="A0A3D8IWM8"/>
<comment type="caution">
    <text evidence="4">The sequence shown here is derived from an EMBL/GenBank/DDBJ whole genome shotgun (WGS) entry which is preliminary data.</text>
</comment>
<dbReference type="RefSeq" id="WP_104724308.1">
    <property type="nucleotide sequence ID" value="NZ_FZNE01000003.1"/>
</dbReference>
<evidence type="ECO:0000313" key="5">
    <source>
        <dbReference type="Proteomes" id="UP000257067"/>
    </source>
</evidence>
<dbReference type="EMBL" id="NXLU01000002">
    <property type="protein sequence ID" value="RDU69652.1"/>
    <property type="molecule type" value="Genomic_DNA"/>
</dbReference>
<dbReference type="InterPro" id="IPR000182">
    <property type="entry name" value="GNAT_dom"/>
</dbReference>
<dbReference type="GO" id="GO:0005737">
    <property type="term" value="C:cytoplasm"/>
    <property type="evidence" value="ECO:0007669"/>
    <property type="project" value="InterPro"/>
</dbReference>
<reference evidence="4 5" key="1">
    <citation type="submission" date="2018-04" db="EMBL/GenBank/DDBJ databases">
        <title>Novel Campyloabacter and Helicobacter Species and Strains.</title>
        <authorList>
            <person name="Mannion A.J."/>
            <person name="Shen Z."/>
            <person name="Fox J.G."/>
        </authorList>
    </citation>
    <scope>NUCLEOTIDE SEQUENCE [LARGE SCALE GENOMIC DNA]</scope>
    <source>
        <strain evidence="4 5">ATCC 700242</strain>
    </source>
</reference>
<protein>
    <submittedName>
        <fullName evidence="4">N-acetyltransferase</fullName>
    </submittedName>
</protein>
<evidence type="ECO:0000313" key="4">
    <source>
        <dbReference type="EMBL" id="RDU69652.1"/>
    </source>
</evidence>
<keyword evidence="2" id="KW-0012">Acyltransferase</keyword>
<dbReference type="PANTHER" id="PTHR30602">
    <property type="entry name" value="AMINO-ACID ACETYLTRANSFERASE"/>
    <property type="match status" value="1"/>
</dbReference>
<evidence type="ECO:0000256" key="2">
    <source>
        <dbReference type="ARBA" id="ARBA00023315"/>
    </source>
</evidence>
<evidence type="ECO:0000256" key="1">
    <source>
        <dbReference type="ARBA" id="ARBA00022679"/>
    </source>
</evidence>
<keyword evidence="1 4" id="KW-0808">Transferase</keyword>
<dbReference type="InterPro" id="IPR016181">
    <property type="entry name" value="Acyl_CoA_acyltransferase"/>
</dbReference>
<evidence type="ECO:0000259" key="3">
    <source>
        <dbReference type="PROSITE" id="PS51186"/>
    </source>
</evidence>
<feature type="domain" description="N-acetyltransferase" evidence="3">
    <location>
        <begin position="2"/>
        <end position="141"/>
    </location>
</feature>
<dbReference type="GO" id="GO:0006526">
    <property type="term" value="P:L-arginine biosynthetic process"/>
    <property type="evidence" value="ECO:0007669"/>
    <property type="project" value="InterPro"/>
</dbReference>
<organism evidence="4 5">
    <name type="scientific">Helicobacter cholecystus</name>
    <dbReference type="NCBI Taxonomy" id="45498"/>
    <lineage>
        <taxon>Bacteria</taxon>
        <taxon>Pseudomonadati</taxon>
        <taxon>Campylobacterota</taxon>
        <taxon>Epsilonproteobacteria</taxon>
        <taxon>Campylobacterales</taxon>
        <taxon>Helicobacteraceae</taxon>
        <taxon>Helicobacter</taxon>
    </lineage>
</organism>
<dbReference type="PANTHER" id="PTHR30602:SF12">
    <property type="entry name" value="AMINO-ACID ACETYLTRANSFERASE NAGS1, CHLOROPLASTIC-RELATED"/>
    <property type="match status" value="1"/>
</dbReference>
<dbReference type="CDD" id="cd04301">
    <property type="entry name" value="NAT_SF"/>
    <property type="match status" value="1"/>
</dbReference>